<dbReference type="PANTHER" id="PTHR38926:SF5">
    <property type="entry name" value="F-BOX AND LEUCINE-RICH REPEAT PROTEIN 6"/>
    <property type="match status" value="1"/>
</dbReference>
<gene>
    <name evidence="3" type="ORF">RUM44_003452</name>
</gene>
<dbReference type="Pfam" id="PF12937">
    <property type="entry name" value="F-box-like"/>
    <property type="match status" value="1"/>
</dbReference>
<keyword evidence="4" id="KW-1185">Reference proteome</keyword>
<sequence length="580" mass="67295">MFTDSSSDISKTSVYSSRSRRSGKSLSERIRELGVTLKSEQLSDQSQTLQIMVMKIERNEPSNLAVMTPNLNLEQIIYYQPELLPDQSTTYKRIYKIEQFETKSGGPKELQRISDIEVKSFKPAKKMKFRRKKRHSSIITRVEDILNRGKESVPPREPSEESIWADEEEHKEPPKEIHDLPESTLLEIFSYLNQKDRLLHVPRVCKSWYFLSKDPTFWKELEFKGDKVPAPMIIQLLQQHPSIERLRLISVSDVVEILQELCRCNNEIKELRLRNCNVGNIDFSRIILHVVSCCTNLEILDIKGMRFMSERFYLELGRLKKLKSINLSGNKLVRSQDLITLAVNCRTLQDLRILDTNLDSTQGAVLKDDDLIFMLSHLQRNLHTLKMDMHQLGNISYQAILKCSKLQCLALKNCLLLSSEVFRQFPALRHLKRLKLTRAINIKADDFQFLFISKNMRFIEELDLNGCWNIGEVGLKAIVGRLAPCLRQLSIKNCKSIKQNELSILSPCTKLTYLNVAHTNVDPVNLAQLPGYISRNLRELVLTWDMSKKTLRHLQKSLPAVTIKLSFSEYQKDERIFEDF</sequence>
<feature type="region of interest" description="Disordered" evidence="1">
    <location>
        <begin position="1"/>
        <end position="22"/>
    </location>
</feature>
<dbReference type="PANTHER" id="PTHR38926">
    <property type="entry name" value="F-BOX DOMAIN CONTAINING PROTEIN, EXPRESSED"/>
    <property type="match status" value="1"/>
</dbReference>
<dbReference type="SUPFAM" id="SSF52047">
    <property type="entry name" value="RNI-like"/>
    <property type="match status" value="1"/>
</dbReference>
<name>A0ABR1AGH1_POLSC</name>
<feature type="region of interest" description="Disordered" evidence="1">
    <location>
        <begin position="149"/>
        <end position="176"/>
    </location>
</feature>
<dbReference type="Gene3D" id="3.80.10.10">
    <property type="entry name" value="Ribonuclease Inhibitor"/>
    <property type="match status" value="2"/>
</dbReference>
<reference evidence="3 4" key="1">
    <citation type="submission" date="2023-09" db="EMBL/GenBank/DDBJ databases">
        <title>Genomes of two closely related lineages of the louse Polyplax serrata with different host specificities.</title>
        <authorList>
            <person name="Martinu J."/>
            <person name="Tarabai H."/>
            <person name="Stefka J."/>
            <person name="Hypsa V."/>
        </authorList>
    </citation>
    <scope>NUCLEOTIDE SEQUENCE [LARGE SCALE GENOMIC DNA]</scope>
    <source>
        <strain evidence="3">98ZLc_SE</strain>
    </source>
</reference>
<evidence type="ECO:0000256" key="1">
    <source>
        <dbReference type="SAM" id="MobiDB-lite"/>
    </source>
</evidence>
<dbReference type="Proteomes" id="UP001359485">
    <property type="component" value="Unassembled WGS sequence"/>
</dbReference>
<dbReference type="EMBL" id="JAWJWF010000049">
    <property type="protein sequence ID" value="KAK6619070.1"/>
    <property type="molecule type" value="Genomic_DNA"/>
</dbReference>
<dbReference type="SMART" id="SM00256">
    <property type="entry name" value="FBOX"/>
    <property type="match status" value="1"/>
</dbReference>
<dbReference type="PROSITE" id="PS50181">
    <property type="entry name" value="FBOX"/>
    <property type="match status" value="1"/>
</dbReference>
<evidence type="ECO:0000313" key="4">
    <source>
        <dbReference type="Proteomes" id="UP001359485"/>
    </source>
</evidence>
<comment type="caution">
    <text evidence="3">The sequence shown here is derived from an EMBL/GenBank/DDBJ whole genome shotgun (WGS) entry which is preliminary data.</text>
</comment>
<dbReference type="InterPro" id="IPR032675">
    <property type="entry name" value="LRR_dom_sf"/>
</dbReference>
<dbReference type="InterPro" id="IPR036047">
    <property type="entry name" value="F-box-like_dom_sf"/>
</dbReference>
<protein>
    <recommendedName>
        <fullName evidence="2">F-box domain-containing protein</fullName>
    </recommendedName>
</protein>
<organism evidence="3 4">
    <name type="scientific">Polyplax serrata</name>
    <name type="common">Common mouse louse</name>
    <dbReference type="NCBI Taxonomy" id="468196"/>
    <lineage>
        <taxon>Eukaryota</taxon>
        <taxon>Metazoa</taxon>
        <taxon>Ecdysozoa</taxon>
        <taxon>Arthropoda</taxon>
        <taxon>Hexapoda</taxon>
        <taxon>Insecta</taxon>
        <taxon>Pterygota</taxon>
        <taxon>Neoptera</taxon>
        <taxon>Paraneoptera</taxon>
        <taxon>Psocodea</taxon>
        <taxon>Troctomorpha</taxon>
        <taxon>Phthiraptera</taxon>
        <taxon>Anoplura</taxon>
        <taxon>Polyplacidae</taxon>
        <taxon>Polyplax</taxon>
    </lineage>
</organism>
<evidence type="ECO:0000259" key="2">
    <source>
        <dbReference type="PROSITE" id="PS50181"/>
    </source>
</evidence>
<dbReference type="SUPFAM" id="SSF81383">
    <property type="entry name" value="F-box domain"/>
    <property type="match status" value="1"/>
</dbReference>
<accession>A0ABR1AGH1</accession>
<proteinExistence type="predicted"/>
<dbReference type="InterPro" id="IPR001810">
    <property type="entry name" value="F-box_dom"/>
</dbReference>
<feature type="domain" description="F-box" evidence="2">
    <location>
        <begin position="174"/>
        <end position="221"/>
    </location>
</feature>
<feature type="compositionally biased region" description="Basic and acidic residues" evidence="1">
    <location>
        <begin position="149"/>
        <end position="159"/>
    </location>
</feature>
<evidence type="ECO:0000313" key="3">
    <source>
        <dbReference type="EMBL" id="KAK6619070.1"/>
    </source>
</evidence>